<name>A0ACB5TQW9_CANBO</name>
<organism evidence="1 2">
    <name type="scientific">Candida boidinii</name>
    <name type="common">Yeast</name>
    <dbReference type="NCBI Taxonomy" id="5477"/>
    <lineage>
        <taxon>Eukaryota</taxon>
        <taxon>Fungi</taxon>
        <taxon>Dikarya</taxon>
        <taxon>Ascomycota</taxon>
        <taxon>Saccharomycotina</taxon>
        <taxon>Pichiomycetes</taxon>
        <taxon>Pichiales</taxon>
        <taxon>Pichiaceae</taxon>
        <taxon>Ogataea</taxon>
        <taxon>Ogataea/Candida clade</taxon>
    </lineage>
</organism>
<dbReference type="EMBL" id="BSXV01001498">
    <property type="protein sequence ID" value="GME93049.1"/>
    <property type="molecule type" value="Genomic_DNA"/>
</dbReference>
<evidence type="ECO:0000313" key="2">
    <source>
        <dbReference type="Proteomes" id="UP001165101"/>
    </source>
</evidence>
<protein>
    <submittedName>
        <fullName evidence="1">Unnamed protein product</fullName>
    </submittedName>
</protein>
<sequence length="245" mass="26678">MFVAFYFIEQKVQNPLIPSGLSKDTWITLVIIAAGWSSFGIWLFYGFRYGYEILGLSMIVNAVQFIPALFAGLIAGMTTGAIIHKVPVKSVLLVSMIAFLVGSILNGLRPKHSIYWAMKFPSMCITSFGMDTSFPAGLVMLSDLLPKRSQGLAASLMTTVVNYSISIGLGIGGTVEYYIVENTNHPDKNWMGIRSAQYTGIGLAGLGLVICIIYIIFHVIYRKKNVPDGSSENEIGKSGGSVENE</sequence>
<keyword evidence="2" id="KW-1185">Reference proteome</keyword>
<reference evidence="1" key="1">
    <citation type="submission" date="2023-04" db="EMBL/GenBank/DDBJ databases">
        <title>Candida boidinii NBRC 1967.</title>
        <authorList>
            <person name="Ichikawa N."/>
            <person name="Sato H."/>
            <person name="Tonouchi N."/>
        </authorList>
    </citation>
    <scope>NUCLEOTIDE SEQUENCE</scope>
    <source>
        <strain evidence="1">NBRC 1967</strain>
    </source>
</reference>
<gene>
    <name evidence="1" type="ORF">Cboi01_000298900</name>
</gene>
<evidence type="ECO:0000313" key="1">
    <source>
        <dbReference type="EMBL" id="GME93049.1"/>
    </source>
</evidence>
<dbReference type="Proteomes" id="UP001165101">
    <property type="component" value="Unassembled WGS sequence"/>
</dbReference>
<accession>A0ACB5TQW9</accession>
<comment type="caution">
    <text evidence="1">The sequence shown here is derived from an EMBL/GenBank/DDBJ whole genome shotgun (WGS) entry which is preliminary data.</text>
</comment>
<proteinExistence type="predicted"/>